<name>G3GWF6_CRIGR</name>
<dbReference type="InterPro" id="IPR001680">
    <property type="entry name" value="WD40_rpt"/>
</dbReference>
<evidence type="ECO:0000256" key="1">
    <source>
        <dbReference type="ARBA" id="ARBA00022574"/>
    </source>
</evidence>
<dbReference type="InterPro" id="IPR051242">
    <property type="entry name" value="WD-EF-hand_domain"/>
</dbReference>
<keyword evidence="2" id="KW-0677">Repeat</keyword>
<evidence type="ECO:0000313" key="4">
    <source>
        <dbReference type="EMBL" id="EGV93344.1"/>
    </source>
</evidence>
<dbReference type="AlphaFoldDB" id="G3GWF6"/>
<dbReference type="InterPro" id="IPR019775">
    <property type="entry name" value="WD40_repeat_CS"/>
</dbReference>
<dbReference type="SMART" id="SM00320">
    <property type="entry name" value="WD40"/>
    <property type="match status" value="3"/>
</dbReference>
<gene>
    <name evidence="4" type="ORF">I79_002078</name>
</gene>
<feature type="repeat" description="WD" evidence="3">
    <location>
        <begin position="510"/>
        <end position="542"/>
    </location>
</feature>
<dbReference type="Pfam" id="PF00400">
    <property type="entry name" value="WD40"/>
    <property type="match status" value="3"/>
</dbReference>
<evidence type="ECO:0000313" key="5">
    <source>
        <dbReference type="Proteomes" id="UP000001075"/>
    </source>
</evidence>
<keyword evidence="1 3" id="KW-0853">WD repeat</keyword>
<dbReference type="SUPFAM" id="SSF50978">
    <property type="entry name" value="WD40 repeat-like"/>
    <property type="match status" value="1"/>
</dbReference>
<dbReference type="EMBL" id="JH000051">
    <property type="protein sequence ID" value="EGV93344.1"/>
    <property type="molecule type" value="Genomic_DNA"/>
</dbReference>
<dbReference type="InterPro" id="IPR015943">
    <property type="entry name" value="WD40/YVTN_repeat-like_dom_sf"/>
</dbReference>
<dbReference type="Gene3D" id="2.130.10.10">
    <property type="entry name" value="YVTN repeat-like/Quinoprotein amine dehydrogenase"/>
    <property type="match status" value="2"/>
</dbReference>
<feature type="repeat" description="WD" evidence="3">
    <location>
        <begin position="395"/>
        <end position="430"/>
    </location>
</feature>
<accession>G3GWF6</accession>
<evidence type="ECO:0000256" key="2">
    <source>
        <dbReference type="ARBA" id="ARBA00022737"/>
    </source>
</evidence>
<dbReference type="eggNOG" id="ENOG502RY1J">
    <property type="taxonomic scope" value="Eukaryota"/>
</dbReference>
<dbReference type="InParanoid" id="G3GWF6"/>
<dbReference type="PROSITE" id="PS50082">
    <property type="entry name" value="WD_REPEATS_2"/>
    <property type="match status" value="3"/>
</dbReference>
<dbReference type="PROSITE" id="PS00678">
    <property type="entry name" value="WD_REPEATS_1"/>
    <property type="match status" value="2"/>
</dbReference>
<proteinExistence type="predicted"/>
<reference evidence="5" key="1">
    <citation type="journal article" date="2011" name="Nat. Biotechnol.">
        <title>The genomic sequence of the Chinese hamster ovary (CHO)-K1 cell line.</title>
        <authorList>
            <person name="Xu X."/>
            <person name="Nagarajan H."/>
            <person name="Lewis N.E."/>
            <person name="Pan S."/>
            <person name="Cai Z."/>
            <person name="Liu X."/>
            <person name="Chen W."/>
            <person name="Xie M."/>
            <person name="Wang W."/>
            <person name="Hammond S."/>
            <person name="Andersen M.R."/>
            <person name="Neff N."/>
            <person name="Passarelli B."/>
            <person name="Koh W."/>
            <person name="Fan H.C."/>
            <person name="Wang J."/>
            <person name="Gui Y."/>
            <person name="Lee K.H."/>
            <person name="Betenbaugh M.J."/>
            <person name="Quake S.R."/>
            <person name="Famili I."/>
            <person name="Palsson B.O."/>
            <person name="Wang J."/>
        </authorList>
    </citation>
    <scope>NUCLEOTIDE SEQUENCE [LARGE SCALE GENOMIC DNA]</scope>
    <source>
        <strain evidence="5">CHO K1 cell line</strain>
    </source>
</reference>
<dbReference type="InterPro" id="IPR020472">
    <property type="entry name" value="WD40_PAC1"/>
</dbReference>
<sequence length="634" mass="70783">MKTAFTPKTGAMANLIRPKSVRRLGYTYSLSDPILNQTLYNEEYCWKEYSKENMIKSGTSRGLRTHKAHLAQDSFQWTLPKDKAIKPLPSVTLPTQEEIVRAAIANQFVSQTKRDFVDVAEAKRTMKRIPIAMNWKELLPRPLDTEFRHHYQVPAKIPELQDFSFKYGCYSSLPVASQGLVPSVLHSYIRNQERTKKQTTYASDYGKACLDFLMILDSFTPSQIQRYLQGVSSKGKPRLQSVEPPDWLLRACLTRERMRSHSVSTLRKTPLHHADLAHSLRAEKLNYYDSMKAVISSSNHEPTALVIGFTVGATDVKEKLKEIRNVGKTVKMGKSSASLALPQRRAECGHTVFCIHKGVKTFSFCRTKNLLVTGGVDRIVRVWNPYLPGKPTGVLRGHMAPVVYVHISSEENKVFSVSADNTVKIWDLETHVCCFTASSKASGIKGELAACLYLSGPRALCVATDALAFLHLKVGSVPEPHLVHSHQEPVVCCRYNPTFRHVVSCCEASNHGHKEDILCVAQCPPFLLATSSYDGEIIVWNVISGHVYCKLNPSSPVDGQDHREGSVTFWKLFSGAGLIANFIPSRGKAQVSSIVVTSEDTLTYLADQQGFVHVYDIQEYGLQGPELQAPNSMQ</sequence>
<evidence type="ECO:0000256" key="3">
    <source>
        <dbReference type="PROSITE-ProRule" id="PRU00221"/>
    </source>
</evidence>
<dbReference type="Proteomes" id="UP000001075">
    <property type="component" value="Unassembled WGS sequence"/>
</dbReference>
<dbReference type="PANTHER" id="PTHR44324">
    <property type="entry name" value="WD40 REPEAT DOMAIN 95"/>
    <property type="match status" value="1"/>
</dbReference>
<protein>
    <submittedName>
        <fullName evidence="4">Uncharacterized protein C13orf26-like</fullName>
    </submittedName>
</protein>
<feature type="repeat" description="WD" evidence="3">
    <location>
        <begin position="359"/>
        <end position="384"/>
    </location>
</feature>
<dbReference type="PROSITE" id="PS50294">
    <property type="entry name" value="WD_REPEATS_REGION"/>
    <property type="match status" value="1"/>
</dbReference>
<dbReference type="InterPro" id="IPR036322">
    <property type="entry name" value="WD40_repeat_dom_sf"/>
</dbReference>
<dbReference type="PRINTS" id="PR00320">
    <property type="entry name" value="GPROTEINBRPT"/>
</dbReference>
<dbReference type="PANTHER" id="PTHR44324:SF4">
    <property type="entry name" value="WD40 REPEAT DOMAIN 95"/>
    <property type="match status" value="1"/>
</dbReference>
<organism evidence="4 5">
    <name type="scientific">Cricetulus griseus</name>
    <name type="common">Chinese hamster</name>
    <name type="synonym">Cricetulus barabensis griseus</name>
    <dbReference type="NCBI Taxonomy" id="10029"/>
    <lineage>
        <taxon>Eukaryota</taxon>
        <taxon>Metazoa</taxon>
        <taxon>Chordata</taxon>
        <taxon>Craniata</taxon>
        <taxon>Vertebrata</taxon>
        <taxon>Euteleostomi</taxon>
        <taxon>Mammalia</taxon>
        <taxon>Eutheria</taxon>
        <taxon>Euarchontoglires</taxon>
        <taxon>Glires</taxon>
        <taxon>Rodentia</taxon>
        <taxon>Myomorpha</taxon>
        <taxon>Muroidea</taxon>
        <taxon>Cricetidae</taxon>
        <taxon>Cricetinae</taxon>
        <taxon>Cricetulus</taxon>
    </lineage>
</organism>
<dbReference type="PaxDb" id="10029-XP_007609969.1"/>